<dbReference type="AlphaFoldDB" id="A2BL00"/>
<dbReference type="KEGG" id="hbu:Hbut_0808"/>
<keyword evidence="2" id="KW-1185">Reference proteome</keyword>
<dbReference type="GeneID" id="4782461"/>
<dbReference type="EMBL" id="CP000493">
    <property type="protein sequence ID" value="ABM80661.1"/>
    <property type="molecule type" value="Genomic_DNA"/>
</dbReference>
<protein>
    <submittedName>
        <fullName evidence="1">Conserved archaeal protein</fullName>
    </submittedName>
</protein>
<reference evidence="1 2" key="1">
    <citation type="journal article" date="2007" name="Archaea">
        <title>The genome of Hyperthermus butylicus: a sulfur-reducing, peptide fermenting, neutrophilic Crenarchaeote growing up to 108 degrees C.</title>
        <authorList>
            <person name="Brugger K."/>
            <person name="Chen L."/>
            <person name="Stark M."/>
            <person name="Zibat A."/>
            <person name="Redder P."/>
            <person name="Ruepp A."/>
            <person name="Awayez M."/>
            <person name="She Q."/>
            <person name="Garrett R.A."/>
            <person name="Klenk H.P."/>
        </authorList>
    </citation>
    <scope>NUCLEOTIDE SEQUENCE [LARGE SCALE GENOMIC DNA]</scope>
    <source>
        <strain evidence="2">DSM 5456 / JCM 9403 / PLM1-5</strain>
    </source>
</reference>
<dbReference type="STRING" id="415426.Hbut_0808"/>
<sequence>MSLFGKLLRVVREFFAFLKGMGEALIEQSVEALELEYIELEHAFLSMVLGSLVGLPLAPLGIAAELAPYLEKEVHILFDRTWRGSDTIADFFSRFGGEW</sequence>
<accession>A2BL00</accession>
<dbReference type="EnsemblBacteria" id="ABM80661">
    <property type="protein sequence ID" value="ABM80661"/>
    <property type="gene ID" value="Hbut_0808"/>
</dbReference>
<dbReference type="Pfam" id="PF25952">
    <property type="entry name" value="DUF7990"/>
    <property type="match status" value="1"/>
</dbReference>
<gene>
    <name evidence="1" type="ordered locus">Hbut_0808</name>
</gene>
<dbReference type="eggNOG" id="arCOG03655">
    <property type="taxonomic scope" value="Archaea"/>
</dbReference>
<dbReference type="Proteomes" id="UP000002593">
    <property type="component" value="Chromosome"/>
</dbReference>
<evidence type="ECO:0000313" key="1">
    <source>
        <dbReference type="EMBL" id="ABM80661.1"/>
    </source>
</evidence>
<dbReference type="InterPro" id="IPR058303">
    <property type="entry name" value="DUF7990"/>
</dbReference>
<evidence type="ECO:0000313" key="2">
    <source>
        <dbReference type="Proteomes" id="UP000002593"/>
    </source>
</evidence>
<name>A2BL00_HYPBU</name>
<proteinExistence type="predicted"/>
<organism evidence="1 2">
    <name type="scientific">Hyperthermus butylicus (strain DSM 5456 / JCM 9403 / PLM1-5)</name>
    <dbReference type="NCBI Taxonomy" id="415426"/>
    <lineage>
        <taxon>Archaea</taxon>
        <taxon>Thermoproteota</taxon>
        <taxon>Thermoprotei</taxon>
        <taxon>Desulfurococcales</taxon>
        <taxon>Pyrodictiaceae</taxon>
        <taxon>Hyperthermus</taxon>
    </lineage>
</organism>
<dbReference type="HOGENOM" id="CLU_171553_1_0_2"/>
<dbReference type="OrthoDB" id="21404at2157"/>
<dbReference type="RefSeq" id="WP_011821979.1">
    <property type="nucleotide sequence ID" value="NC_008818.1"/>
</dbReference>